<dbReference type="InterPro" id="IPR006373">
    <property type="entry name" value="VSA_Rifin"/>
</dbReference>
<keyword evidence="1" id="KW-0472">Membrane</keyword>
<dbReference type="EMBL" id="GG665093">
    <property type="protein sequence ID" value="KNG75836.1"/>
    <property type="molecule type" value="Genomic_DNA"/>
</dbReference>
<dbReference type="Pfam" id="PF02009">
    <property type="entry name" value="RIFIN"/>
    <property type="match status" value="1"/>
</dbReference>
<dbReference type="Proteomes" id="UP000054562">
    <property type="component" value="Unassembled WGS sequence"/>
</dbReference>
<evidence type="ECO:0000256" key="1">
    <source>
        <dbReference type="SAM" id="Phobius"/>
    </source>
</evidence>
<keyword evidence="2" id="KW-0732">Signal</keyword>
<keyword evidence="1" id="KW-0812">Transmembrane</keyword>
<organism evidence="3 4">
    <name type="scientific">Plasmodium falciparum IGH-CR14</name>
    <dbReference type="NCBI Taxonomy" id="580059"/>
    <lineage>
        <taxon>Eukaryota</taxon>
        <taxon>Sar</taxon>
        <taxon>Alveolata</taxon>
        <taxon>Apicomplexa</taxon>
        <taxon>Aconoidasida</taxon>
        <taxon>Haemosporida</taxon>
        <taxon>Plasmodiidae</taxon>
        <taxon>Plasmodium</taxon>
        <taxon>Plasmodium (Laverania)</taxon>
    </lineage>
</organism>
<evidence type="ECO:0000256" key="2">
    <source>
        <dbReference type="SAM" id="SignalP"/>
    </source>
</evidence>
<dbReference type="NCBIfam" id="TIGR01477">
    <property type="entry name" value="RIFIN"/>
    <property type="match status" value="1"/>
</dbReference>
<evidence type="ECO:0000313" key="3">
    <source>
        <dbReference type="EMBL" id="KNG75836.1"/>
    </source>
</evidence>
<feature type="transmembrane region" description="Helical" evidence="1">
    <location>
        <begin position="329"/>
        <end position="350"/>
    </location>
</feature>
<reference evidence="4" key="2">
    <citation type="submission" date="2015-07" db="EMBL/GenBank/DDBJ databases">
        <title>The genome sequence of Plasmodium falciparum IGH-CR14.</title>
        <authorList>
            <consortium name="The Broad Institute Genome Sequencing Platform"/>
            <person name="Volkman S.K."/>
            <person name="Neafsey D.E."/>
            <person name="Dash A.P."/>
            <person name="Chitnis C.E."/>
            <person name="Hartl D.L."/>
            <person name="Young S.K."/>
            <person name="Kodira C.D."/>
            <person name="Zeng Q."/>
            <person name="Koehrsen M."/>
            <person name="Godfrey P."/>
            <person name="Alvarado L."/>
            <person name="Berlin A."/>
            <person name="Borenstein D."/>
            <person name="Chen Z."/>
            <person name="Engels R."/>
            <person name="Freedman E."/>
            <person name="Gellesch M."/>
            <person name="Goldberg J."/>
            <person name="Griggs A."/>
            <person name="Gujja S."/>
            <person name="Heiman D."/>
            <person name="Hepburn T."/>
            <person name="Howarth C."/>
            <person name="Jen D."/>
            <person name="Larson L."/>
            <person name="Lewis B."/>
            <person name="Mehta T."/>
            <person name="Park D."/>
            <person name="Pearson M."/>
            <person name="Roberts A."/>
            <person name="Saif S."/>
            <person name="Shea T."/>
            <person name="Shenoy N."/>
            <person name="Sisk P."/>
            <person name="Stolte C."/>
            <person name="Sykes S."/>
            <person name="Walk T."/>
            <person name="White J."/>
            <person name="Yandava C."/>
            <person name="Wirth D.F."/>
            <person name="Nusbaum C."/>
            <person name="Birren B."/>
        </authorList>
    </citation>
    <scope>NUCLEOTIDE SEQUENCE [LARGE SCALE GENOMIC DNA]</scope>
    <source>
        <strain evidence="4">IGH-CR14</strain>
    </source>
</reference>
<sequence>MKFNYINISLFSLSLNILLLSSKVYNQRNHILTLHKPITTSRLLCECELYAPSNYDNNPEMKAVMQDFDCQTSQRFEEYNERMIKNKQKCKEQCDKDIQKIILKDKIEKELTEKFVTLSTSITTKDIPTCVCEKSLSDKMEKTCLRCGGILGGIAPSWGLVSGIVYTGWKTAELVAAAEAAMAEGLAEGIKAGQVAGLAKFIDGFKDVFIMDSLNGTQLKSLFTLQNYTNFPNLTRLINEELNKACSVWLTGSNPICEVRTKLGLVAQAGQKWVEPESIIKLHVDKIVAESQGAAAGVTKTVTEEATTTLTAQKTGVVQTTYMGYETPIIASIVALLLIVLVMIIIYLFLRYRRKKKMKKKHQYIKLLKE</sequence>
<proteinExistence type="predicted"/>
<evidence type="ECO:0000313" key="4">
    <source>
        <dbReference type="Proteomes" id="UP000054562"/>
    </source>
</evidence>
<feature type="signal peptide" evidence="2">
    <location>
        <begin position="1"/>
        <end position="26"/>
    </location>
</feature>
<keyword evidence="1" id="KW-1133">Transmembrane helix</keyword>
<gene>
    <name evidence="3" type="ORF">PFMG_02113</name>
</gene>
<reference evidence="4" key="1">
    <citation type="submission" date="2015-07" db="EMBL/GenBank/DDBJ databases">
        <title>Annotation of Plasmodium falciparum IGH-CR14.</title>
        <authorList>
            <consortium name="The Broad Institute Genome Sequencing Platform"/>
            <person name="Volkman S.K."/>
            <person name="Neafsey D.E."/>
            <person name="Dash A.P."/>
            <person name="Chitnis C.E."/>
            <person name="Hartl D.L."/>
            <person name="Young S.K."/>
            <person name="Zeng Q."/>
            <person name="Koehrsen M."/>
            <person name="Alvarado L."/>
            <person name="Berlin A."/>
            <person name="Borenstein D."/>
            <person name="Chapman S.B."/>
            <person name="Chen Z."/>
            <person name="Engels R."/>
            <person name="Freedman E."/>
            <person name="Gellesch M."/>
            <person name="Goldberg J."/>
            <person name="Griggs A."/>
            <person name="Gujja S."/>
            <person name="Heilman E.R."/>
            <person name="Heiman D.I."/>
            <person name="Howarth C."/>
            <person name="Jen D."/>
            <person name="Larson L."/>
            <person name="Mehta T."/>
            <person name="Neiman D."/>
            <person name="Park D."/>
            <person name="Pearson M."/>
            <person name="Roberts A."/>
            <person name="Saif S."/>
            <person name="Shea T."/>
            <person name="Shenoy N."/>
            <person name="Sisk P."/>
            <person name="Stolte C."/>
            <person name="Sykes S."/>
            <person name="Walk T."/>
            <person name="White J."/>
            <person name="Yandava C."/>
            <person name="Haas B."/>
            <person name="Henn M.R."/>
            <person name="Nusbaum C."/>
            <person name="Birren B."/>
        </authorList>
    </citation>
    <scope>NUCLEOTIDE SEQUENCE [LARGE SCALE GENOMIC DNA]</scope>
    <source>
        <strain evidence="4">IGH-CR14</strain>
    </source>
</reference>
<feature type="chain" id="PRO_5005552570" evidence="2">
    <location>
        <begin position="27"/>
        <end position="370"/>
    </location>
</feature>
<protein>
    <submittedName>
        <fullName evidence="3">Rifin</fullName>
    </submittedName>
</protein>
<dbReference type="AlphaFoldDB" id="A0A0L1I846"/>
<name>A0A0L1I846_PLAFA</name>
<accession>A0A0L1I846</accession>